<gene>
    <name evidence="4" type="ORF">FLONG3_877</name>
</gene>
<comment type="caution">
    <text evidence="4">The sequence shown here is derived from an EMBL/GenBank/DDBJ whole genome shotgun (WGS) entry which is preliminary data.</text>
</comment>
<organism evidence="4 5">
    <name type="scientific">Fusarium longipes</name>
    <dbReference type="NCBI Taxonomy" id="694270"/>
    <lineage>
        <taxon>Eukaryota</taxon>
        <taxon>Fungi</taxon>
        <taxon>Dikarya</taxon>
        <taxon>Ascomycota</taxon>
        <taxon>Pezizomycotina</taxon>
        <taxon>Sordariomycetes</taxon>
        <taxon>Hypocreomycetidae</taxon>
        <taxon>Hypocreales</taxon>
        <taxon>Nectriaceae</taxon>
        <taxon>Fusarium</taxon>
    </lineage>
</organism>
<dbReference type="InterPro" id="IPR001680">
    <property type="entry name" value="WD40_rpt"/>
</dbReference>
<dbReference type="InterPro" id="IPR015943">
    <property type="entry name" value="WD40/YVTN_repeat-like_dom_sf"/>
</dbReference>
<dbReference type="PANTHER" id="PTHR19848">
    <property type="entry name" value="WD40 REPEAT PROTEIN"/>
    <property type="match status" value="1"/>
</dbReference>
<dbReference type="InterPro" id="IPR036322">
    <property type="entry name" value="WD40_repeat_dom_sf"/>
</dbReference>
<keyword evidence="5" id="KW-1185">Reference proteome</keyword>
<evidence type="ECO:0000256" key="3">
    <source>
        <dbReference type="PROSITE-ProRule" id="PRU00221"/>
    </source>
</evidence>
<evidence type="ECO:0000256" key="2">
    <source>
        <dbReference type="ARBA" id="ARBA00022737"/>
    </source>
</evidence>
<protein>
    <submittedName>
        <fullName evidence="4">Uncharacterized protein</fullName>
    </submittedName>
</protein>
<dbReference type="EMBL" id="PXOG01000016">
    <property type="protein sequence ID" value="RGP81088.1"/>
    <property type="molecule type" value="Genomic_DNA"/>
</dbReference>
<dbReference type="SMART" id="SM00320">
    <property type="entry name" value="WD40"/>
    <property type="match status" value="5"/>
</dbReference>
<sequence>MPSYSSDEFYADWRYTVGEDFVTSTDQPYPYAHDGHLQWGNEVQKITFDGAAHLACISSDHKRLALAINCDIHVIDTKSWEVIAVLKGHTSEVSAIAFRPHDSNFLVSDETDELHHSHGGSSPQIVFWDIEEVAKHIHQDGSYADAAHAAATAAAGSLTKLNVTLNETEIQEIKAGFQPVIDRAIAKNTAARHTTINGRLQEHFQSQILSPSGKWMVYLPGKSPKRNGDDAWDMQIISTDTFAKCLFLSGHRDAIMWMGWSSDETLFASISWDRSIRIWDARTGDQKHCFMTETQNWTGNFSPDASYFVATDGKGNVRVYSLPSGDLHWTYSGQSGGGWRRTVSWHPNNQWLAVGGGRLGELLLLDVKLMKQLQKRVLSAEASTREEEYRKMMTRFVGVGKVQFVDGGNKLVVWTYGDGSIEVYDIQQEVKWRIPRGGTDEGSESHKWRDEKGKVTSKGGHGMVAWEDSSRGVLRVASLDFDGVRIWEVPLVL</sequence>
<keyword evidence="1 3" id="KW-0853">WD repeat</keyword>
<dbReference type="STRING" id="694270.A0A395T8P6"/>
<dbReference type="OrthoDB" id="1367865at2759"/>
<evidence type="ECO:0000313" key="5">
    <source>
        <dbReference type="Proteomes" id="UP000266234"/>
    </source>
</evidence>
<feature type="repeat" description="WD" evidence="3">
    <location>
        <begin position="248"/>
        <end position="289"/>
    </location>
</feature>
<evidence type="ECO:0000256" key="1">
    <source>
        <dbReference type="ARBA" id="ARBA00022574"/>
    </source>
</evidence>
<dbReference type="PANTHER" id="PTHR19848:SF8">
    <property type="entry name" value="F-BOX AND WD REPEAT DOMAIN CONTAINING 7"/>
    <property type="match status" value="1"/>
</dbReference>
<dbReference type="PROSITE" id="PS50294">
    <property type="entry name" value="WD_REPEATS_REGION"/>
    <property type="match status" value="1"/>
</dbReference>
<reference evidence="4 5" key="1">
    <citation type="journal article" date="2018" name="PLoS Pathog.">
        <title>Evolution of structural diversity of trichothecenes, a family of toxins produced by plant pathogenic and entomopathogenic fungi.</title>
        <authorList>
            <person name="Proctor R.H."/>
            <person name="McCormick S.P."/>
            <person name="Kim H.S."/>
            <person name="Cardoza R.E."/>
            <person name="Stanley A.M."/>
            <person name="Lindo L."/>
            <person name="Kelly A."/>
            <person name="Brown D.W."/>
            <person name="Lee T."/>
            <person name="Vaughan M.M."/>
            <person name="Alexander N.J."/>
            <person name="Busman M."/>
            <person name="Gutierrez S."/>
        </authorList>
    </citation>
    <scope>NUCLEOTIDE SEQUENCE [LARGE SCALE GENOMIC DNA]</scope>
    <source>
        <strain evidence="4 5">NRRL 20695</strain>
    </source>
</reference>
<dbReference type="Proteomes" id="UP000266234">
    <property type="component" value="Unassembled WGS sequence"/>
</dbReference>
<proteinExistence type="predicted"/>
<name>A0A395T8P6_9HYPO</name>
<dbReference type="SUPFAM" id="SSF50978">
    <property type="entry name" value="WD40 repeat-like"/>
    <property type="match status" value="1"/>
</dbReference>
<dbReference type="AlphaFoldDB" id="A0A395T8P6"/>
<evidence type="ECO:0000313" key="4">
    <source>
        <dbReference type="EMBL" id="RGP81088.1"/>
    </source>
</evidence>
<dbReference type="PROSITE" id="PS50082">
    <property type="entry name" value="WD_REPEATS_2"/>
    <property type="match status" value="1"/>
</dbReference>
<dbReference type="Pfam" id="PF00400">
    <property type="entry name" value="WD40"/>
    <property type="match status" value="2"/>
</dbReference>
<dbReference type="Gene3D" id="2.130.10.10">
    <property type="entry name" value="YVTN repeat-like/Quinoprotein amine dehydrogenase"/>
    <property type="match status" value="2"/>
</dbReference>
<keyword evidence="2" id="KW-0677">Repeat</keyword>
<accession>A0A395T8P6</accession>